<evidence type="ECO:0000256" key="2">
    <source>
        <dbReference type="ARBA" id="ARBA00023002"/>
    </source>
</evidence>
<protein>
    <submittedName>
        <fullName evidence="6">Oxidoreductase domain protein</fullName>
    </submittedName>
</protein>
<proteinExistence type="inferred from homology"/>
<dbReference type="eggNOG" id="COG0673">
    <property type="taxonomic scope" value="Bacteria"/>
</dbReference>
<dbReference type="Proteomes" id="UP000007962">
    <property type="component" value="Chromosome"/>
</dbReference>
<evidence type="ECO:0000256" key="3">
    <source>
        <dbReference type="ARBA" id="ARBA00023027"/>
    </source>
</evidence>
<dbReference type="RefSeq" id="WP_012725519.1">
    <property type="nucleotide sequence ID" value="NC_012669.1"/>
</dbReference>
<dbReference type="KEGG" id="bcv:Bcav_0476"/>
<dbReference type="PANTHER" id="PTHR22604:SF105">
    <property type="entry name" value="TRANS-1,2-DIHYDROBENZENE-1,2-DIOL DEHYDROGENASE"/>
    <property type="match status" value="1"/>
</dbReference>
<evidence type="ECO:0000256" key="1">
    <source>
        <dbReference type="ARBA" id="ARBA00010928"/>
    </source>
</evidence>
<dbReference type="EMBL" id="CP001618">
    <property type="protein sequence ID" value="ACQ78739.1"/>
    <property type="molecule type" value="Genomic_DNA"/>
</dbReference>
<dbReference type="AlphaFoldDB" id="C5BX64"/>
<dbReference type="Pfam" id="PF22725">
    <property type="entry name" value="GFO_IDH_MocA_C3"/>
    <property type="match status" value="1"/>
</dbReference>
<dbReference type="OrthoDB" id="9815825at2"/>
<dbReference type="InterPro" id="IPR055170">
    <property type="entry name" value="GFO_IDH_MocA-like_dom"/>
</dbReference>
<dbReference type="STRING" id="471853.Bcav_0476"/>
<evidence type="ECO:0000259" key="4">
    <source>
        <dbReference type="Pfam" id="PF01408"/>
    </source>
</evidence>
<feature type="domain" description="GFO/IDH/MocA-like oxidoreductase" evidence="5">
    <location>
        <begin position="144"/>
        <end position="258"/>
    </location>
</feature>
<feature type="domain" description="Gfo/Idh/MocA-like oxidoreductase N-terminal" evidence="4">
    <location>
        <begin position="11"/>
        <end position="132"/>
    </location>
</feature>
<organism evidence="6 7">
    <name type="scientific">Beutenbergia cavernae (strain ATCC BAA-8 / DSM 12333 / CCUG 43141 / JCM 11478 / NBRC 16432 / NCIMB 13614 / HKI 0122)</name>
    <dbReference type="NCBI Taxonomy" id="471853"/>
    <lineage>
        <taxon>Bacteria</taxon>
        <taxon>Bacillati</taxon>
        <taxon>Actinomycetota</taxon>
        <taxon>Actinomycetes</taxon>
        <taxon>Micrococcales</taxon>
        <taxon>Beutenbergiaceae</taxon>
        <taxon>Beutenbergia</taxon>
    </lineage>
</organism>
<dbReference type="GO" id="GO:0016491">
    <property type="term" value="F:oxidoreductase activity"/>
    <property type="evidence" value="ECO:0007669"/>
    <property type="project" value="UniProtKB-KW"/>
</dbReference>
<keyword evidence="2" id="KW-0560">Oxidoreductase</keyword>
<accession>C5BX64</accession>
<dbReference type="Gene3D" id="3.30.360.10">
    <property type="entry name" value="Dihydrodipicolinate Reductase, domain 2"/>
    <property type="match status" value="1"/>
</dbReference>
<evidence type="ECO:0000313" key="7">
    <source>
        <dbReference type="Proteomes" id="UP000007962"/>
    </source>
</evidence>
<dbReference type="SUPFAM" id="SSF55347">
    <property type="entry name" value="Glyceraldehyde-3-phosphate dehydrogenase-like, C-terminal domain"/>
    <property type="match status" value="1"/>
</dbReference>
<dbReference type="HOGENOM" id="CLU_023194_7_2_11"/>
<evidence type="ECO:0000259" key="5">
    <source>
        <dbReference type="Pfam" id="PF22725"/>
    </source>
</evidence>
<dbReference type="GO" id="GO:0000166">
    <property type="term" value="F:nucleotide binding"/>
    <property type="evidence" value="ECO:0007669"/>
    <property type="project" value="InterPro"/>
</dbReference>
<evidence type="ECO:0000313" key="6">
    <source>
        <dbReference type="EMBL" id="ACQ78739.1"/>
    </source>
</evidence>
<keyword evidence="7" id="KW-1185">Reference proteome</keyword>
<dbReference type="PANTHER" id="PTHR22604">
    <property type="entry name" value="OXIDOREDUCTASES"/>
    <property type="match status" value="1"/>
</dbReference>
<dbReference type="Gene3D" id="3.40.50.720">
    <property type="entry name" value="NAD(P)-binding Rossmann-like Domain"/>
    <property type="match status" value="1"/>
</dbReference>
<dbReference type="InterPro" id="IPR050984">
    <property type="entry name" value="Gfo/Idh/MocA_domain"/>
</dbReference>
<keyword evidence="3" id="KW-0520">NAD</keyword>
<sequence>MTTHLETDRPLRWGILGPGRIAEKVAADFTHVRDGVLVAVGSRSQERATAFASRFADVAPGPIRPHGSYADLLADDGVDAVYIATPHSEHARNAVDTLRAGKATLVEKAFTATYAGAERVVATARETGVFAMEAMWTRFQPAIVRMRELIADGAIGEVRGVQADLGTRREFDPDDRTFNLALGGGTLLDLGVYVVSFAQMVLGDPVGVTARGSLLPSGADAEAGLLLDYGDGRVATLQTSFVTPSPGNARVYGTAGWIDVPPRFHHPHEIVLHRQGRDAVTERAMPDGAGYALELDEVARCVRAGRPESAVMPLADSLAVQRVLQDAADQMGVAFVDS</sequence>
<dbReference type="InterPro" id="IPR000683">
    <property type="entry name" value="Gfo/Idh/MocA-like_OxRdtase_N"/>
</dbReference>
<comment type="similarity">
    <text evidence="1">Belongs to the Gfo/Idh/MocA family.</text>
</comment>
<dbReference type="SUPFAM" id="SSF51735">
    <property type="entry name" value="NAD(P)-binding Rossmann-fold domains"/>
    <property type="match status" value="1"/>
</dbReference>
<name>C5BX64_BEUC1</name>
<dbReference type="Pfam" id="PF01408">
    <property type="entry name" value="GFO_IDH_MocA"/>
    <property type="match status" value="1"/>
</dbReference>
<gene>
    <name evidence="6" type="ordered locus">Bcav_0476</name>
</gene>
<dbReference type="InterPro" id="IPR036291">
    <property type="entry name" value="NAD(P)-bd_dom_sf"/>
</dbReference>
<reference evidence="6 7" key="1">
    <citation type="journal article" date="2009" name="Stand. Genomic Sci.">
        <title>Complete genome sequence of Beutenbergia cavernae type strain (HKI 0122).</title>
        <authorList>
            <person name="Land M."/>
            <person name="Pukall R."/>
            <person name="Abt B."/>
            <person name="Goker M."/>
            <person name="Rohde M."/>
            <person name="Glavina Del Rio T."/>
            <person name="Tice H."/>
            <person name="Copeland A."/>
            <person name="Cheng J.F."/>
            <person name="Lucas S."/>
            <person name="Chen F."/>
            <person name="Nolan M."/>
            <person name="Bruce D."/>
            <person name="Goodwin L."/>
            <person name="Pitluck S."/>
            <person name="Ivanova N."/>
            <person name="Mavromatis K."/>
            <person name="Ovchinnikova G."/>
            <person name="Pati A."/>
            <person name="Chen A."/>
            <person name="Palaniappan K."/>
            <person name="Hauser L."/>
            <person name="Chang Y.J."/>
            <person name="Jefferies C.C."/>
            <person name="Saunders E."/>
            <person name="Brettin T."/>
            <person name="Detter J.C."/>
            <person name="Han C."/>
            <person name="Chain P."/>
            <person name="Bristow J."/>
            <person name="Eisen J.A."/>
            <person name="Markowitz V."/>
            <person name="Hugenholtz P."/>
            <person name="Kyrpides N.C."/>
            <person name="Klenk H.P."/>
            <person name="Lapidus A."/>
        </authorList>
    </citation>
    <scope>NUCLEOTIDE SEQUENCE [LARGE SCALE GENOMIC DNA]</scope>
    <source>
        <strain evidence="7">ATCC BAA-8 / DSM 12333 / NBRC 16432</strain>
    </source>
</reference>